<protein>
    <submittedName>
        <fullName evidence="7">AMP-binding protein</fullName>
    </submittedName>
</protein>
<dbReference type="GO" id="GO:0016874">
    <property type="term" value="F:ligase activity"/>
    <property type="evidence" value="ECO:0007669"/>
    <property type="project" value="UniProtKB-KW"/>
</dbReference>
<dbReference type="InterPro" id="IPR020845">
    <property type="entry name" value="AMP-binding_CS"/>
</dbReference>
<dbReference type="GO" id="GO:0071766">
    <property type="term" value="P:Actinobacterium-type cell wall biogenesis"/>
    <property type="evidence" value="ECO:0007669"/>
    <property type="project" value="UniProtKB-ARBA"/>
</dbReference>
<accession>A0A5S3UUS0</accession>
<dbReference type="GO" id="GO:0006633">
    <property type="term" value="P:fatty acid biosynthetic process"/>
    <property type="evidence" value="ECO:0007669"/>
    <property type="project" value="TreeGrafter"/>
</dbReference>
<dbReference type="AlphaFoldDB" id="A0A5S3UUS0"/>
<proteinExistence type="inferred from homology"/>
<comment type="similarity">
    <text evidence="1">Belongs to the ATP-dependent AMP-binding enzyme family.</text>
</comment>
<dbReference type="InterPro" id="IPR025110">
    <property type="entry name" value="AMP-bd_C"/>
</dbReference>
<dbReference type="InterPro" id="IPR040097">
    <property type="entry name" value="FAAL/FAAC"/>
</dbReference>
<evidence type="ECO:0000259" key="6">
    <source>
        <dbReference type="Pfam" id="PF23024"/>
    </source>
</evidence>
<dbReference type="FunFam" id="3.40.50.12780:FF:000013">
    <property type="entry name" value="Long-chain-fatty-acid--AMP ligase FadD32"/>
    <property type="match status" value="1"/>
</dbReference>
<dbReference type="InterPro" id="IPR000873">
    <property type="entry name" value="AMP-dep_synth/lig_dom"/>
</dbReference>
<dbReference type="PANTHER" id="PTHR22754">
    <property type="entry name" value="DISCO-INTERACTING PROTEIN 2 DIP2 -RELATED"/>
    <property type="match status" value="1"/>
</dbReference>
<evidence type="ECO:0000256" key="2">
    <source>
        <dbReference type="ARBA" id="ARBA00022598"/>
    </source>
</evidence>
<name>A0A5S3UUS0_9GAMM</name>
<evidence type="ECO:0000259" key="5">
    <source>
        <dbReference type="Pfam" id="PF00501"/>
    </source>
</evidence>
<dbReference type="InterPro" id="IPR042099">
    <property type="entry name" value="ANL_N_sf"/>
</dbReference>
<reference evidence="7 8" key="1">
    <citation type="submission" date="2019-10" db="EMBL/GenBank/DDBJ databases">
        <title>Pseudoalteromonas rubra S4059.</title>
        <authorList>
            <person name="Paulsen S."/>
            <person name="Wang X."/>
        </authorList>
    </citation>
    <scope>NUCLEOTIDE SEQUENCE [LARGE SCALE GENOMIC DNA]</scope>
    <source>
        <strain evidence="7 8">S4059</strain>
    </source>
</reference>
<evidence type="ECO:0000313" key="7">
    <source>
        <dbReference type="EMBL" id="QPB84392.1"/>
    </source>
</evidence>
<dbReference type="Gene3D" id="3.40.50.12780">
    <property type="entry name" value="N-terminal domain of ligase-like"/>
    <property type="match status" value="1"/>
</dbReference>
<dbReference type="InterPro" id="IPR045851">
    <property type="entry name" value="AMP-bd_C_sf"/>
</dbReference>
<sequence>MIDSTTMPATSYQPDALPTFVDILTKRASKNADDTALVFLQDGEQQQTPMTYRMLHDQAQQFACGLRAQVARDDRVILLFQSSYEFAVAFLGCMYAGVISIPLPIPGRRKSEWTRMQSIVENADCKLIVSIEKLLPRLHKHEATHFESTLGKYVSYETLASHPERSDFIPVVTQGSDIAFLQYTSGSTGAPKGVALTHDNLIENQLLLKKGFRNYGNSVYLSWLPLFHDMGLIGNFMQAIYIAQPFIFMAPNAFLQKPYRWLKAISDYRVRVSGAPNFAYQLCVDKITDSELETLDLSSWEVAFNGAEPVRASTLKQFAERFKRCGFKADALYPCYGTAESTLIISGAIEASEPVLLHADRSSYEQGRIVPLQTQNEESIVLVASGTPLIENSIAIVCPDTQTKHDELHIGEIWLTSPCNAPGYWANQSASTRAFKNRLANSSDERDFLNTGDLGFLYQGNIYITGRSKDLLIFNGRNIYPQDIEACSELAHAALKPGRCAATSLYKDDKERLVLVHELNRLHARESDYNEVFEAIRIAVYKEFAIPVHAIALVSPSSVPMTSSGKIRRQSCKSQFIEQQLDLVASWTEY</sequence>
<evidence type="ECO:0000256" key="1">
    <source>
        <dbReference type="ARBA" id="ARBA00006432"/>
    </source>
</evidence>
<dbReference type="PROSITE" id="PS00455">
    <property type="entry name" value="AMP_BINDING"/>
    <property type="match status" value="1"/>
</dbReference>
<dbReference type="CDD" id="cd05931">
    <property type="entry name" value="FAAL"/>
    <property type="match status" value="1"/>
</dbReference>
<evidence type="ECO:0000313" key="8">
    <source>
        <dbReference type="Proteomes" id="UP000305729"/>
    </source>
</evidence>
<gene>
    <name evidence="7" type="ORF">CWC22_015915</name>
</gene>
<dbReference type="GO" id="GO:0070566">
    <property type="term" value="F:adenylyltransferase activity"/>
    <property type="evidence" value="ECO:0007669"/>
    <property type="project" value="TreeGrafter"/>
</dbReference>
<dbReference type="OrthoDB" id="9757559at2"/>
<dbReference type="PANTHER" id="PTHR22754:SF32">
    <property type="entry name" value="DISCO-INTERACTING PROTEIN 2"/>
    <property type="match status" value="1"/>
</dbReference>
<dbReference type="Pfam" id="PF00501">
    <property type="entry name" value="AMP-binding"/>
    <property type="match status" value="1"/>
</dbReference>
<evidence type="ECO:0000256" key="3">
    <source>
        <dbReference type="ARBA" id="ARBA00022832"/>
    </source>
</evidence>
<feature type="domain" description="AMP-dependent synthetase/ligase" evidence="5">
    <location>
        <begin position="25"/>
        <end position="425"/>
    </location>
</feature>
<feature type="domain" description="AMP-binding enzyme C-terminal" evidence="6">
    <location>
        <begin position="470"/>
        <end position="583"/>
    </location>
</feature>
<dbReference type="EMBL" id="CP045429">
    <property type="protein sequence ID" value="QPB84392.1"/>
    <property type="molecule type" value="Genomic_DNA"/>
</dbReference>
<organism evidence="7 8">
    <name type="scientific">Pseudoalteromonas rubra</name>
    <dbReference type="NCBI Taxonomy" id="43658"/>
    <lineage>
        <taxon>Bacteria</taxon>
        <taxon>Pseudomonadati</taxon>
        <taxon>Pseudomonadota</taxon>
        <taxon>Gammaproteobacteria</taxon>
        <taxon>Alteromonadales</taxon>
        <taxon>Pseudoalteromonadaceae</taxon>
        <taxon>Pseudoalteromonas</taxon>
    </lineage>
</organism>
<dbReference type="Pfam" id="PF23024">
    <property type="entry name" value="AMP-dom_DIP2-like"/>
    <property type="match status" value="1"/>
</dbReference>
<dbReference type="SUPFAM" id="SSF56801">
    <property type="entry name" value="Acetyl-CoA synthetase-like"/>
    <property type="match status" value="1"/>
</dbReference>
<dbReference type="Proteomes" id="UP000305729">
    <property type="component" value="Chromosome 1"/>
</dbReference>
<dbReference type="GO" id="GO:0005886">
    <property type="term" value="C:plasma membrane"/>
    <property type="evidence" value="ECO:0007669"/>
    <property type="project" value="TreeGrafter"/>
</dbReference>
<keyword evidence="4" id="KW-0443">Lipid metabolism</keyword>
<dbReference type="Gene3D" id="3.30.300.30">
    <property type="match status" value="1"/>
</dbReference>
<dbReference type="RefSeq" id="WP_125560710.1">
    <property type="nucleotide sequence ID" value="NZ_CP045429.1"/>
</dbReference>
<evidence type="ECO:0000256" key="4">
    <source>
        <dbReference type="ARBA" id="ARBA00023098"/>
    </source>
</evidence>
<keyword evidence="3" id="KW-0276">Fatty acid metabolism</keyword>
<keyword evidence="2" id="KW-0436">Ligase</keyword>